<dbReference type="EMBL" id="ML122302">
    <property type="protein sequence ID" value="RPD54773.1"/>
    <property type="molecule type" value="Genomic_DNA"/>
</dbReference>
<evidence type="ECO:0000256" key="1">
    <source>
        <dbReference type="SAM" id="MobiDB-lite"/>
    </source>
</evidence>
<keyword evidence="3" id="KW-1185">Reference proteome</keyword>
<dbReference type="AlphaFoldDB" id="A0A5C2RT17"/>
<dbReference type="Proteomes" id="UP000313359">
    <property type="component" value="Unassembled WGS sequence"/>
</dbReference>
<evidence type="ECO:0000313" key="2">
    <source>
        <dbReference type="EMBL" id="RPD54773.1"/>
    </source>
</evidence>
<organism evidence="2 3">
    <name type="scientific">Lentinus tigrinus ALCF2SS1-6</name>
    <dbReference type="NCBI Taxonomy" id="1328759"/>
    <lineage>
        <taxon>Eukaryota</taxon>
        <taxon>Fungi</taxon>
        <taxon>Dikarya</taxon>
        <taxon>Basidiomycota</taxon>
        <taxon>Agaricomycotina</taxon>
        <taxon>Agaricomycetes</taxon>
        <taxon>Polyporales</taxon>
        <taxon>Polyporaceae</taxon>
        <taxon>Lentinus</taxon>
    </lineage>
</organism>
<dbReference type="OrthoDB" id="2758636at2759"/>
<name>A0A5C2RT17_9APHY</name>
<sequence>MHPSRSQTNPTPPAGGSARIALVPSTAPPQSRLIIPQPISPLRPGQQPPSVPELRCISFDTNGRGVPLAELLSSPAEALQQKIPDFRDTTILEILLTHIQIKVYWPGYEHLNFTHEVYLSESGAGGVSCKGELAIEAAKAYDAFFKQAAQCNSIRGHLSFAITPAPDGPFSLGNLALVSINNVHDGVFRACVEIIRGPALECVLGRVQVSSHIPGFPTHIAQTLVLVPRSRTGVRWAQMPVPTALTPPAPAAVPLPVATRDNCSGLAHPSRAQPQPERVSSVADGGMGCLGPAQR</sequence>
<reference evidence="2" key="1">
    <citation type="journal article" date="2018" name="Genome Biol. Evol.">
        <title>Genomics and development of Lentinus tigrinus, a white-rot wood-decaying mushroom with dimorphic fruiting bodies.</title>
        <authorList>
            <person name="Wu B."/>
            <person name="Xu Z."/>
            <person name="Knudson A."/>
            <person name="Carlson A."/>
            <person name="Chen N."/>
            <person name="Kovaka S."/>
            <person name="LaButti K."/>
            <person name="Lipzen A."/>
            <person name="Pennachio C."/>
            <person name="Riley R."/>
            <person name="Schakwitz W."/>
            <person name="Umezawa K."/>
            <person name="Ohm R.A."/>
            <person name="Grigoriev I.V."/>
            <person name="Nagy L.G."/>
            <person name="Gibbons J."/>
            <person name="Hibbett D."/>
        </authorList>
    </citation>
    <scope>NUCLEOTIDE SEQUENCE [LARGE SCALE GENOMIC DNA]</scope>
    <source>
        <strain evidence="2">ALCF2SS1-6</strain>
    </source>
</reference>
<evidence type="ECO:0000313" key="3">
    <source>
        <dbReference type="Proteomes" id="UP000313359"/>
    </source>
</evidence>
<feature type="region of interest" description="Disordered" evidence="1">
    <location>
        <begin position="263"/>
        <end position="295"/>
    </location>
</feature>
<proteinExistence type="predicted"/>
<feature type="region of interest" description="Disordered" evidence="1">
    <location>
        <begin position="1"/>
        <end position="23"/>
    </location>
</feature>
<accession>A0A5C2RT17</accession>
<protein>
    <submittedName>
        <fullName evidence="2">Uncharacterized protein</fullName>
    </submittedName>
</protein>
<gene>
    <name evidence="2" type="ORF">L227DRAFT_342372</name>
</gene>